<proteinExistence type="predicted"/>
<dbReference type="AlphaFoldDB" id="I2Q2N1"/>
<evidence type="ECO:0000313" key="2">
    <source>
        <dbReference type="EMBL" id="EIG54037.1"/>
    </source>
</evidence>
<keyword evidence="1" id="KW-1133">Transmembrane helix</keyword>
<keyword evidence="1" id="KW-0472">Membrane</keyword>
<evidence type="ECO:0008006" key="3">
    <source>
        <dbReference type="Google" id="ProtNLM"/>
    </source>
</evidence>
<accession>I2Q2N1</accession>
<protein>
    <recommendedName>
        <fullName evidence="3">DUF4282 domain-containing protein</fullName>
    </recommendedName>
</protein>
<dbReference type="HOGENOM" id="CLU_2355218_0_0_7"/>
<feature type="transmembrane region" description="Helical" evidence="1">
    <location>
        <begin position="42"/>
        <end position="63"/>
    </location>
</feature>
<evidence type="ECO:0000256" key="1">
    <source>
        <dbReference type="SAM" id="Phobius"/>
    </source>
</evidence>
<feature type="transmembrane region" description="Helical" evidence="1">
    <location>
        <begin position="12"/>
        <end position="30"/>
    </location>
</feature>
<name>I2Q2N1_9BACT</name>
<gene>
    <name evidence="2" type="ORF">DesU5LDRAFT_2373</name>
</gene>
<reference evidence="2" key="1">
    <citation type="submission" date="2011-11" db="EMBL/GenBank/DDBJ databases">
        <title>Improved High-Quality Draft sequence of Desulfovibrio sp. U5L.</title>
        <authorList>
            <consortium name="US DOE Joint Genome Institute"/>
            <person name="Lucas S."/>
            <person name="Han J."/>
            <person name="Lapidus A."/>
            <person name="Cheng J.-F."/>
            <person name="Goodwin L."/>
            <person name="Pitluck S."/>
            <person name="Peters L."/>
            <person name="Ovchinnikova G."/>
            <person name="Held B."/>
            <person name="Detter J.C."/>
            <person name="Han C."/>
            <person name="Tapia R."/>
            <person name="Land M."/>
            <person name="Hauser L."/>
            <person name="Kyrpides N."/>
            <person name="Ivanova N."/>
            <person name="Pagani I."/>
            <person name="Gabster J."/>
            <person name="Walker C."/>
            <person name="Stolyar S."/>
            <person name="Stahl D."/>
            <person name="Arkin A."/>
            <person name="Dehal P."/>
            <person name="Hazen T."/>
            <person name="Woyke T."/>
        </authorList>
    </citation>
    <scope>NUCLEOTIDE SEQUENCE [LARGE SCALE GENOMIC DNA]</scope>
    <source>
        <strain evidence="2">U5L</strain>
    </source>
</reference>
<dbReference type="EMBL" id="JH600068">
    <property type="protein sequence ID" value="EIG54037.1"/>
    <property type="molecule type" value="Genomic_DNA"/>
</dbReference>
<organism evidence="2">
    <name type="scientific">Desulfovibrio sp. U5L</name>
    <dbReference type="NCBI Taxonomy" id="596152"/>
    <lineage>
        <taxon>Bacteria</taxon>
        <taxon>Pseudomonadati</taxon>
        <taxon>Thermodesulfobacteriota</taxon>
        <taxon>Desulfovibrionia</taxon>
        <taxon>Desulfovibrionales</taxon>
        <taxon>Desulfovibrionaceae</taxon>
        <taxon>Desulfovibrio</taxon>
    </lineage>
</organism>
<keyword evidence="1" id="KW-0812">Transmembrane</keyword>
<sequence>MRMSPWKIFRSVVLWAWTAFCLLTAFTVFFSTHRNSGFYGTLAWAVAQIVAWGIPFLIIRTLLRLASLAWARTIRSGDSQGKAALAMVNASKSTLS</sequence>